<name>A0ABQ8SNC8_PERAM</name>
<organism evidence="2 3">
    <name type="scientific">Periplaneta americana</name>
    <name type="common">American cockroach</name>
    <name type="synonym">Blatta americana</name>
    <dbReference type="NCBI Taxonomy" id="6978"/>
    <lineage>
        <taxon>Eukaryota</taxon>
        <taxon>Metazoa</taxon>
        <taxon>Ecdysozoa</taxon>
        <taxon>Arthropoda</taxon>
        <taxon>Hexapoda</taxon>
        <taxon>Insecta</taxon>
        <taxon>Pterygota</taxon>
        <taxon>Neoptera</taxon>
        <taxon>Polyneoptera</taxon>
        <taxon>Dictyoptera</taxon>
        <taxon>Blattodea</taxon>
        <taxon>Blattoidea</taxon>
        <taxon>Blattidae</taxon>
        <taxon>Blattinae</taxon>
        <taxon>Periplaneta</taxon>
    </lineage>
</organism>
<accession>A0ABQ8SNC8</accession>
<dbReference type="Proteomes" id="UP001148838">
    <property type="component" value="Unassembled WGS sequence"/>
</dbReference>
<evidence type="ECO:0000313" key="2">
    <source>
        <dbReference type="EMBL" id="KAJ4435231.1"/>
    </source>
</evidence>
<proteinExistence type="predicted"/>
<feature type="compositionally biased region" description="Acidic residues" evidence="1">
    <location>
        <begin position="97"/>
        <end position="107"/>
    </location>
</feature>
<keyword evidence="3" id="KW-1185">Reference proteome</keyword>
<gene>
    <name evidence="2" type="ORF">ANN_23809</name>
</gene>
<evidence type="ECO:0000256" key="1">
    <source>
        <dbReference type="SAM" id="MobiDB-lite"/>
    </source>
</evidence>
<sequence>MAGLSKPHIADVERLMSSDTSLKSTKRARMSAESENLFTITCHLWLNGIVGKQYCSSCGSVNEVPAIVRSCHKSRYFTDIFSHAKKYQGESSHQDAMDMELEDEDVELGNISENPTKKAIQKRFEPNFKRSLGSVQQDYTDGL</sequence>
<feature type="region of interest" description="Disordered" evidence="1">
    <location>
        <begin position="89"/>
        <end position="114"/>
    </location>
</feature>
<dbReference type="EMBL" id="JAJSOF020000025">
    <property type="protein sequence ID" value="KAJ4435231.1"/>
    <property type="molecule type" value="Genomic_DNA"/>
</dbReference>
<reference evidence="2 3" key="1">
    <citation type="journal article" date="2022" name="Allergy">
        <title>Genome assembly and annotation of Periplaneta americana reveal a comprehensive cockroach allergen profile.</title>
        <authorList>
            <person name="Wang L."/>
            <person name="Xiong Q."/>
            <person name="Saelim N."/>
            <person name="Wang L."/>
            <person name="Nong W."/>
            <person name="Wan A.T."/>
            <person name="Shi M."/>
            <person name="Liu X."/>
            <person name="Cao Q."/>
            <person name="Hui J.H.L."/>
            <person name="Sookrung N."/>
            <person name="Leung T.F."/>
            <person name="Tungtrongchitr A."/>
            <person name="Tsui S.K.W."/>
        </authorList>
    </citation>
    <scope>NUCLEOTIDE SEQUENCE [LARGE SCALE GENOMIC DNA]</scope>
    <source>
        <strain evidence="2">PWHHKU_190912</strain>
    </source>
</reference>
<comment type="caution">
    <text evidence="2">The sequence shown here is derived from an EMBL/GenBank/DDBJ whole genome shotgun (WGS) entry which is preliminary data.</text>
</comment>
<protein>
    <submittedName>
        <fullName evidence="2">Uncharacterized protein</fullName>
    </submittedName>
</protein>
<evidence type="ECO:0000313" key="3">
    <source>
        <dbReference type="Proteomes" id="UP001148838"/>
    </source>
</evidence>